<dbReference type="InterPro" id="IPR036388">
    <property type="entry name" value="WH-like_DNA-bd_sf"/>
</dbReference>
<reference evidence="9 10" key="1">
    <citation type="submission" date="2016-04" db="EMBL/GenBank/DDBJ databases">
        <authorList>
            <person name="Peeters C."/>
        </authorList>
    </citation>
    <scope>NUCLEOTIDE SEQUENCE [LARGE SCALE GENOMIC DNA]</scope>
    <source>
        <strain evidence="9">LMG 29311</strain>
    </source>
</reference>
<evidence type="ECO:0000313" key="12">
    <source>
        <dbReference type="Proteomes" id="UP000237811"/>
    </source>
</evidence>
<evidence type="ECO:0000256" key="2">
    <source>
        <dbReference type="ARBA" id="ARBA00023015"/>
    </source>
</evidence>
<dbReference type="GeneID" id="89567106"/>
<dbReference type="EMBL" id="PVFR01000053">
    <property type="protein sequence ID" value="PRE46654.1"/>
    <property type="molecule type" value="Genomic_DNA"/>
</dbReference>
<dbReference type="PANTHER" id="PTHR30419:SF8">
    <property type="entry name" value="NITROGEN ASSIMILATION TRANSCRIPTIONAL ACTIVATOR-RELATED"/>
    <property type="match status" value="1"/>
</dbReference>
<dbReference type="Proteomes" id="UP000237686">
    <property type="component" value="Unassembled WGS sequence"/>
</dbReference>
<accession>A0A1B4N2J5</accession>
<keyword evidence="2" id="KW-0805">Transcription regulation</keyword>
<evidence type="ECO:0000313" key="11">
    <source>
        <dbReference type="Proteomes" id="UP000237686"/>
    </source>
</evidence>
<gene>
    <name evidence="8" type="ORF">C6P98_21620</name>
    <name evidence="7" type="ORF">C6P99_17360</name>
    <name evidence="9" type="ORF">UA18_04953</name>
</gene>
<dbReference type="Proteomes" id="UP000237811">
    <property type="component" value="Unassembled WGS sequence"/>
</dbReference>
<dbReference type="RefSeq" id="WP_006403949.1">
    <property type="nucleotide sequence ID" value="NZ_CADETI010000001.1"/>
</dbReference>
<dbReference type="EMBL" id="FKJW01000005">
    <property type="protein sequence ID" value="SAK01013.1"/>
    <property type="molecule type" value="Genomic_DNA"/>
</dbReference>
<dbReference type="InterPro" id="IPR005119">
    <property type="entry name" value="LysR_subst-bd"/>
</dbReference>
<dbReference type="AlphaFoldDB" id="A0A1B4N2J5"/>
<dbReference type="Gene3D" id="1.10.10.10">
    <property type="entry name" value="Winged helix-like DNA-binding domain superfamily/Winged helix DNA-binding domain"/>
    <property type="match status" value="1"/>
</dbReference>
<feature type="region of interest" description="Disordered" evidence="5">
    <location>
        <begin position="317"/>
        <end position="338"/>
    </location>
</feature>
<evidence type="ECO:0000256" key="1">
    <source>
        <dbReference type="ARBA" id="ARBA00009437"/>
    </source>
</evidence>
<evidence type="ECO:0000313" key="8">
    <source>
        <dbReference type="EMBL" id="PRF20546.1"/>
    </source>
</evidence>
<dbReference type="InterPro" id="IPR050950">
    <property type="entry name" value="HTH-type_LysR_regulators"/>
</dbReference>
<reference evidence="11 12" key="2">
    <citation type="submission" date="2018-03" db="EMBL/GenBank/DDBJ databases">
        <authorList>
            <person name="Nguyen K."/>
            <person name="Fouts D."/>
            <person name="Sutton G."/>
        </authorList>
    </citation>
    <scope>NUCLEOTIDE SEQUENCE [LARGE SCALE GENOMIC DNA]</scope>
    <source>
        <strain evidence="7 12">AU14328</strain>
        <strain evidence="8 11">AU17135</strain>
    </source>
</reference>
<dbReference type="Pfam" id="PF03466">
    <property type="entry name" value="LysR_substrate"/>
    <property type="match status" value="1"/>
</dbReference>
<evidence type="ECO:0000313" key="7">
    <source>
        <dbReference type="EMBL" id="PRE46654.1"/>
    </source>
</evidence>
<dbReference type="GO" id="GO:0003677">
    <property type="term" value="F:DNA binding"/>
    <property type="evidence" value="ECO:0007669"/>
    <property type="project" value="UniProtKB-KW"/>
</dbReference>
<evidence type="ECO:0000256" key="3">
    <source>
        <dbReference type="ARBA" id="ARBA00023125"/>
    </source>
</evidence>
<organism evidence="8 11">
    <name type="scientific">Burkholderia multivorans</name>
    <dbReference type="NCBI Taxonomy" id="87883"/>
    <lineage>
        <taxon>Bacteria</taxon>
        <taxon>Pseudomonadati</taxon>
        <taxon>Pseudomonadota</taxon>
        <taxon>Betaproteobacteria</taxon>
        <taxon>Burkholderiales</taxon>
        <taxon>Burkholderiaceae</taxon>
        <taxon>Burkholderia</taxon>
        <taxon>Burkholderia cepacia complex</taxon>
    </lineage>
</organism>
<dbReference type="GO" id="GO:0003700">
    <property type="term" value="F:DNA-binding transcription factor activity"/>
    <property type="evidence" value="ECO:0007669"/>
    <property type="project" value="InterPro"/>
</dbReference>
<dbReference type="PROSITE" id="PS50931">
    <property type="entry name" value="HTH_LYSR"/>
    <property type="match status" value="1"/>
</dbReference>
<comment type="similarity">
    <text evidence="1">Belongs to the LysR transcriptional regulatory family.</text>
</comment>
<dbReference type="InterPro" id="IPR036390">
    <property type="entry name" value="WH_DNA-bd_sf"/>
</dbReference>
<dbReference type="Pfam" id="PF00126">
    <property type="entry name" value="HTH_1"/>
    <property type="match status" value="1"/>
</dbReference>
<sequence length="338" mass="37091">MSALDWYLQINLKARHLRLLVTIDTYRNLTQVADVTHVTVPAVSKSLAELERGLGLTLFQRTAQGVAPTPYGECLIRHAREMLAILHQTRDELKALRSGTEGKVHIGMLPASASVLLPEALRLLKQRSPGTNAMVTEGTTASLLPELWQGHLDLVVGRLPAPDTLGSFEEKELLEEPVVLMTGRQHPLARRKTLDWADLRPYPWILPPPGSILRDPLERALEAHDVPLTNNYIETLSIHVMRAQLQISDFIAVMAGTPGGDTVQPLHTLPLSLPRLLRPAGMLWNRNRGLTPSARLMVSCLEEAALGLRAREQPTLRAASPGNAGRANAVAAPPLPDR</sequence>
<keyword evidence="4" id="KW-0804">Transcription</keyword>
<evidence type="ECO:0000256" key="4">
    <source>
        <dbReference type="ARBA" id="ARBA00023163"/>
    </source>
</evidence>
<dbReference type="EMBL" id="PVFZ01000058">
    <property type="protein sequence ID" value="PRF20546.1"/>
    <property type="molecule type" value="Genomic_DNA"/>
</dbReference>
<dbReference type="PANTHER" id="PTHR30419">
    <property type="entry name" value="HTH-TYPE TRANSCRIPTIONAL REGULATOR YBHD"/>
    <property type="match status" value="1"/>
</dbReference>
<dbReference type="Gene3D" id="3.40.190.290">
    <property type="match status" value="1"/>
</dbReference>
<name>A0A1B4N2J5_9BURK</name>
<evidence type="ECO:0000313" key="10">
    <source>
        <dbReference type="Proteomes" id="UP000196218"/>
    </source>
</evidence>
<comment type="caution">
    <text evidence="8">The sequence shown here is derived from an EMBL/GenBank/DDBJ whole genome shotgun (WGS) entry which is preliminary data.</text>
</comment>
<dbReference type="SUPFAM" id="SSF53850">
    <property type="entry name" value="Periplasmic binding protein-like II"/>
    <property type="match status" value="1"/>
</dbReference>
<dbReference type="GO" id="GO:0005829">
    <property type="term" value="C:cytosol"/>
    <property type="evidence" value="ECO:0007669"/>
    <property type="project" value="TreeGrafter"/>
</dbReference>
<keyword evidence="3" id="KW-0238">DNA-binding</keyword>
<dbReference type="SUPFAM" id="SSF46785">
    <property type="entry name" value="Winged helix' DNA-binding domain"/>
    <property type="match status" value="1"/>
</dbReference>
<evidence type="ECO:0000259" key="6">
    <source>
        <dbReference type="PROSITE" id="PS50931"/>
    </source>
</evidence>
<evidence type="ECO:0000313" key="9">
    <source>
        <dbReference type="EMBL" id="SAK01013.1"/>
    </source>
</evidence>
<dbReference type="InterPro" id="IPR000847">
    <property type="entry name" value="LysR_HTH_N"/>
</dbReference>
<dbReference type="Proteomes" id="UP000196218">
    <property type="component" value="Unassembled WGS sequence"/>
</dbReference>
<protein>
    <submittedName>
        <fullName evidence="9">Bacterial regulatory helix-turn-helix, lysR family protein</fullName>
    </submittedName>
    <submittedName>
        <fullName evidence="8">LysR family transcriptional regulator</fullName>
    </submittedName>
</protein>
<proteinExistence type="inferred from homology"/>
<feature type="domain" description="HTH lysR-type" evidence="6">
    <location>
        <begin position="12"/>
        <end position="69"/>
    </location>
</feature>
<evidence type="ECO:0000256" key="5">
    <source>
        <dbReference type="SAM" id="MobiDB-lite"/>
    </source>
</evidence>